<dbReference type="EMBL" id="MRTF01000020">
    <property type="protein sequence ID" value="OME86526.1"/>
    <property type="molecule type" value="Genomic_DNA"/>
</dbReference>
<feature type="region of interest" description="Disordered" evidence="1">
    <location>
        <begin position="89"/>
        <end position="108"/>
    </location>
</feature>
<accession>A0A1R1ALW5</accession>
<gene>
    <name evidence="2" type="ORF">BK123_32510</name>
</gene>
<sequence>MLMKFPFPSWNQVTPIKVYQTELSEDGEPVEDLIYDNKCFYDEKSRQVLNADRQLVLLSGLIIIEGDINPGKAIQGFVRVGDERKNIYRAKRPRNPDGSIFSTELELS</sequence>
<dbReference type="AlphaFoldDB" id="A0A1R1ALW5"/>
<proteinExistence type="predicted"/>
<name>A0A1R1ALW5_PAELA</name>
<dbReference type="STRING" id="1401.BK123_32510"/>
<comment type="caution">
    <text evidence="2">The sequence shown here is derived from an EMBL/GenBank/DDBJ whole genome shotgun (WGS) entry which is preliminary data.</text>
</comment>
<organism evidence="2 3">
    <name type="scientific">Paenibacillus lautus</name>
    <name type="common">Bacillus lautus</name>
    <dbReference type="NCBI Taxonomy" id="1401"/>
    <lineage>
        <taxon>Bacteria</taxon>
        <taxon>Bacillati</taxon>
        <taxon>Bacillota</taxon>
        <taxon>Bacilli</taxon>
        <taxon>Bacillales</taxon>
        <taxon>Paenibacillaceae</taxon>
        <taxon>Paenibacillus</taxon>
    </lineage>
</organism>
<evidence type="ECO:0000256" key="1">
    <source>
        <dbReference type="SAM" id="MobiDB-lite"/>
    </source>
</evidence>
<protein>
    <submittedName>
        <fullName evidence="2">Uncharacterized protein</fullName>
    </submittedName>
</protein>
<dbReference type="OrthoDB" id="1751462at2"/>
<dbReference type="Proteomes" id="UP000187074">
    <property type="component" value="Unassembled WGS sequence"/>
</dbReference>
<reference evidence="2 3" key="1">
    <citation type="submission" date="2016-11" db="EMBL/GenBank/DDBJ databases">
        <title>Paenibacillus species isolates.</title>
        <authorList>
            <person name="Beno S.M."/>
        </authorList>
    </citation>
    <scope>NUCLEOTIDE SEQUENCE [LARGE SCALE GENOMIC DNA]</scope>
    <source>
        <strain evidence="2 3">FSL F4-0100</strain>
    </source>
</reference>
<evidence type="ECO:0000313" key="3">
    <source>
        <dbReference type="Proteomes" id="UP000187074"/>
    </source>
</evidence>
<evidence type="ECO:0000313" key="2">
    <source>
        <dbReference type="EMBL" id="OME86526.1"/>
    </source>
</evidence>